<organism evidence="2 3">
    <name type="scientific">Candidatus Caccovicinus merdipullorum</name>
    <dbReference type="NCBI Taxonomy" id="2840724"/>
    <lineage>
        <taxon>Bacteria</taxon>
        <taxon>Bacillati</taxon>
        <taxon>Bacillota</taxon>
        <taxon>Clostridia</taxon>
        <taxon>Eubacteriales</taxon>
        <taxon>Candidatus Caccovicinus</taxon>
    </lineage>
</organism>
<dbReference type="AlphaFoldDB" id="A0A9D1KFI8"/>
<evidence type="ECO:0000313" key="2">
    <source>
        <dbReference type="EMBL" id="HIT41336.1"/>
    </source>
</evidence>
<comment type="caution">
    <text evidence="2">The sequence shown here is derived from an EMBL/GenBank/DDBJ whole genome shotgun (WGS) entry which is preliminary data.</text>
</comment>
<dbReference type="PANTHER" id="PTHR42951:SF17">
    <property type="entry name" value="METALLO-BETA-LACTAMASE DOMAIN-CONTAINING PROTEIN"/>
    <property type="match status" value="1"/>
</dbReference>
<dbReference type="Pfam" id="PF00753">
    <property type="entry name" value="Lactamase_B"/>
    <property type="match status" value="1"/>
</dbReference>
<dbReference type="Proteomes" id="UP000886860">
    <property type="component" value="Unassembled WGS sequence"/>
</dbReference>
<sequence length="285" mass="32446">MPLNSTSLTSPPAPVLMEHCCRKPWETYLEPLRMAPGVWYVSGNDWVACYLIDTGDGLILIDTAMHETAYLMIENIRKLGYELTDIKKILLSHAHIDHIGAARTMKELTGAKIYLGERDLPFLHERRDLILNDGGYTCGEFEPDELYADDKPIVQGNVTIRTVSTPGHTPGCTSFFFEVQDETGKKFKCGMHGGLGLLWNTKKQFEEIGLPFSLMEEFVEGLEKLDQMEVDICLPSHTNQVGILLLKDQIREDFNPYYDPSIWHELMQERLARARKILNQAKAEE</sequence>
<dbReference type="InterPro" id="IPR001279">
    <property type="entry name" value="Metallo-B-lactamas"/>
</dbReference>
<dbReference type="Gene3D" id="3.60.15.10">
    <property type="entry name" value="Ribonuclease Z/Hydroxyacylglutathione hydrolase-like"/>
    <property type="match status" value="1"/>
</dbReference>
<dbReference type="PANTHER" id="PTHR42951">
    <property type="entry name" value="METALLO-BETA-LACTAMASE DOMAIN-CONTAINING"/>
    <property type="match status" value="1"/>
</dbReference>
<name>A0A9D1KFI8_9FIRM</name>
<proteinExistence type="predicted"/>
<dbReference type="SUPFAM" id="SSF56281">
    <property type="entry name" value="Metallo-hydrolase/oxidoreductase"/>
    <property type="match status" value="1"/>
</dbReference>
<dbReference type="InterPro" id="IPR050855">
    <property type="entry name" value="NDM-1-like"/>
</dbReference>
<dbReference type="EMBL" id="DVKS01000071">
    <property type="protein sequence ID" value="HIT41336.1"/>
    <property type="molecule type" value="Genomic_DNA"/>
</dbReference>
<evidence type="ECO:0000313" key="3">
    <source>
        <dbReference type="Proteomes" id="UP000886860"/>
    </source>
</evidence>
<accession>A0A9D1KFI8</accession>
<dbReference type="InterPro" id="IPR036866">
    <property type="entry name" value="RibonucZ/Hydroxyglut_hydro"/>
</dbReference>
<evidence type="ECO:0000259" key="1">
    <source>
        <dbReference type="SMART" id="SM00849"/>
    </source>
</evidence>
<gene>
    <name evidence="2" type="ORF">IAB60_04395</name>
</gene>
<reference evidence="2" key="2">
    <citation type="journal article" date="2021" name="PeerJ">
        <title>Extensive microbial diversity within the chicken gut microbiome revealed by metagenomics and culture.</title>
        <authorList>
            <person name="Gilroy R."/>
            <person name="Ravi A."/>
            <person name="Getino M."/>
            <person name="Pursley I."/>
            <person name="Horton D.L."/>
            <person name="Alikhan N.F."/>
            <person name="Baker D."/>
            <person name="Gharbi K."/>
            <person name="Hall N."/>
            <person name="Watson M."/>
            <person name="Adriaenssens E.M."/>
            <person name="Foster-Nyarko E."/>
            <person name="Jarju S."/>
            <person name="Secka A."/>
            <person name="Antonio M."/>
            <person name="Oren A."/>
            <person name="Chaudhuri R.R."/>
            <person name="La Ragione R."/>
            <person name="Hildebrand F."/>
            <person name="Pallen M.J."/>
        </authorList>
    </citation>
    <scope>NUCLEOTIDE SEQUENCE</scope>
    <source>
        <strain evidence="2">CHK123-3438</strain>
    </source>
</reference>
<feature type="domain" description="Metallo-beta-lactamase" evidence="1">
    <location>
        <begin position="46"/>
        <end position="237"/>
    </location>
</feature>
<reference evidence="2" key="1">
    <citation type="submission" date="2020-10" db="EMBL/GenBank/DDBJ databases">
        <authorList>
            <person name="Gilroy R."/>
        </authorList>
    </citation>
    <scope>NUCLEOTIDE SEQUENCE</scope>
    <source>
        <strain evidence="2">CHK123-3438</strain>
    </source>
</reference>
<dbReference type="SMART" id="SM00849">
    <property type="entry name" value="Lactamase_B"/>
    <property type="match status" value="1"/>
</dbReference>
<protein>
    <submittedName>
        <fullName evidence="2">MBL fold metallo-hydrolase</fullName>
    </submittedName>
</protein>